<dbReference type="PATRIC" id="fig|740709.3.peg.1405"/>
<proteinExistence type="predicted"/>
<name>K2L1X3_9GAMM</name>
<keyword evidence="5" id="KW-1185">Reference proteome</keyword>
<feature type="domain" description="Peptidase S9 prolyl oligopeptidase catalytic" evidence="2">
    <location>
        <begin position="550"/>
        <end position="745"/>
    </location>
</feature>
<organism evidence="4 5">
    <name type="scientific">Idiomarina xiamenensis 10-D-4</name>
    <dbReference type="NCBI Taxonomy" id="740709"/>
    <lineage>
        <taxon>Bacteria</taxon>
        <taxon>Pseudomonadati</taxon>
        <taxon>Pseudomonadota</taxon>
        <taxon>Gammaproteobacteria</taxon>
        <taxon>Alteromonadales</taxon>
        <taxon>Idiomarinaceae</taxon>
        <taxon>Idiomarina</taxon>
    </lineage>
</organism>
<dbReference type="InterPro" id="IPR002469">
    <property type="entry name" value="Peptidase_S9B_N"/>
</dbReference>
<dbReference type="eggNOG" id="COG1506">
    <property type="taxonomic scope" value="Bacteria"/>
</dbReference>
<dbReference type="PANTHER" id="PTHR11731">
    <property type="entry name" value="PROTEASE FAMILY S9B,C DIPEPTIDYL-PEPTIDASE IV-RELATED"/>
    <property type="match status" value="1"/>
</dbReference>
<keyword evidence="1" id="KW-0732">Signal</keyword>
<evidence type="ECO:0000259" key="3">
    <source>
        <dbReference type="Pfam" id="PF00930"/>
    </source>
</evidence>
<dbReference type="STRING" id="740709.A10D4_06906"/>
<feature type="domain" description="Dipeptidylpeptidase IV N-terminal" evidence="3">
    <location>
        <begin position="135"/>
        <end position="461"/>
    </location>
</feature>
<feature type="chain" id="PRO_5003860266" evidence="1">
    <location>
        <begin position="31"/>
        <end position="746"/>
    </location>
</feature>
<accession>K2L1X3</accession>
<dbReference type="GO" id="GO:0006508">
    <property type="term" value="P:proteolysis"/>
    <property type="evidence" value="ECO:0007669"/>
    <property type="project" value="InterPro"/>
</dbReference>
<dbReference type="Gene3D" id="2.140.10.30">
    <property type="entry name" value="Dipeptidylpeptidase IV, N-terminal domain"/>
    <property type="match status" value="1"/>
</dbReference>
<dbReference type="PANTHER" id="PTHR11731:SF193">
    <property type="entry name" value="DIPEPTIDYL PEPTIDASE 9"/>
    <property type="match status" value="1"/>
</dbReference>
<sequence>MQSLLRKLLRPLALTTLTLCSTAFSQLSHASHLTLERIFSAPALAGEAIRQVRYAPDHQHISYLKARADAHQHYDLWWYDSKTQTHKRILKSEQLNASSGELSEVEKARRERLRISAEGLVDYAWHPDSQQVLVTVAGDLYLFNVASGNSQRLTQTEAYETDAKLSPKGHYVSFIREQNLYLIDLANGQERALTDAGGGAISYAMAEFVAQEEIDRMSGYWWAPDEQHIALTRIDETPVQEITRSEIYADEVRLIEQRYPAAGSANVDIDLGIMNLSSGDTQWLGLAHLGDGYLARVNWVPDSQRLLYQWQNRSQTELTLYLHPLGSEQDQALLKETSTHWLNLNDDLRFLNDNNHFVWASSRSGYKHLYLYRLDGKLIRQLTAGEWMVDKLEHIDETLGVIYFTSRAKSPLESHLYRSSLTTTNPRNPTQLSQREGMHNVTFSGDGQSYVDVFSSPQQPPQVSMHGPTGERINWILENAVGANHPLADYLGQWRYPSFGSIKADDGKTLYFKITRPANFDKQKQYPAIVYSYGGPGAQRVTKSWGDYFTQYLAQQGFVVFTLDNRGTANRGNDFEQVIFKQLGQAEVADQVAGVKYLRSLDYVDDQRIGFYGHSYGGYLALMNIFKAPEYFQAAVAGAPVTDWRLYDTHYTERYMGMPNDGDNYEKASVFPYVKGLQGDLLIYHGMADDNVLFSHSTKLFKVLQDNRQRFEMMTYPGKKHSLNGRATKIHLYRTITEFFQRHLGV</sequence>
<dbReference type="SUPFAM" id="SSF53474">
    <property type="entry name" value="alpha/beta-Hydrolases"/>
    <property type="match status" value="1"/>
</dbReference>
<dbReference type="eggNOG" id="COG0823">
    <property type="taxonomic scope" value="Bacteria"/>
</dbReference>
<gene>
    <name evidence="4" type="ORF">A10D4_06906</name>
</gene>
<evidence type="ECO:0000313" key="5">
    <source>
        <dbReference type="Proteomes" id="UP000014115"/>
    </source>
</evidence>
<dbReference type="EMBL" id="AMRG01000007">
    <property type="protein sequence ID" value="EKE83855.1"/>
    <property type="molecule type" value="Genomic_DNA"/>
</dbReference>
<dbReference type="AlphaFoldDB" id="K2L1X3"/>
<evidence type="ECO:0000313" key="4">
    <source>
        <dbReference type="EMBL" id="EKE83855.1"/>
    </source>
</evidence>
<evidence type="ECO:0000259" key="2">
    <source>
        <dbReference type="Pfam" id="PF00326"/>
    </source>
</evidence>
<dbReference type="GO" id="GO:0008239">
    <property type="term" value="F:dipeptidyl-peptidase activity"/>
    <property type="evidence" value="ECO:0007669"/>
    <property type="project" value="TreeGrafter"/>
</dbReference>
<dbReference type="OrthoDB" id="9812921at2"/>
<dbReference type="Pfam" id="PF00326">
    <property type="entry name" value="Peptidase_S9"/>
    <property type="match status" value="1"/>
</dbReference>
<dbReference type="GO" id="GO:0008236">
    <property type="term" value="F:serine-type peptidase activity"/>
    <property type="evidence" value="ECO:0007669"/>
    <property type="project" value="InterPro"/>
</dbReference>
<protein>
    <submittedName>
        <fullName evidence="4">Dipeptidyl peptidase IV</fullName>
    </submittedName>
</protein>
<dbReference type="Gene3D" id="3.40.50.1820">
    <property type="entry name" value="alpha/beta hydrolase"/>
    <property type="match status" value="1"/>
</dbReference>
<dbReference type="InterPro" id="IPR050278">
    <property type="entry name" value="Serine_Prot_S9B/DPPIV"/>
</dbReference>
<dbReference type="InterPro" id="IPR029058">
    <property type="entry name" value="AB_hydrolase_fold"/>
</dbReference>
<evidence type="ECO:0000256" key="1">
    <source>
        <dbReference type="SAM" id="SignalP"/>
    </source>
</evidence>
<dbReference type="RefSeq" id="WP_008488564.1">
    <property type="nucleotide sequence ID" value="NZ_AMRG01000007.1"/>
</dbReference>
<feature type="signal peptide" evidence="1">
    <location>
        <begin position="1"/>
        <end position="30"/>
    </location>
</feature>
<dbReference type="Pfam" id="PF00930">
    <property type="entry name" value="DPPIV_N"/>
    <property type="match status" value="1"/>
</dbReference>
<dbReference type="InterPro" id="IPR001375">
    <property type="entry name" value="Peptidase_S9_cat"/>
</dbReference>
<comment type="caution">
    <text evidence="4">The sequence shown here is derived from an EMBL/GenBank/DDBJ whole genome shotgun (WGS) entry which is preliminary data.</text>
</comment>
<dbReference type="Proteomes" id="UP000014115">
    <property type="component" value="Unassembled WGS sequence"/>
</dbReference>
<dbReference type="SUPFAM" id="SSF82171">
    <property type="entry name" value="DPP6 N-terminal domain-like"/>
    <property type="match status" value="1"/>
</dbReference>
<reference evidence="4 5" key="1">
    <citation type="journal article" date="2012" name="J. Bacteriol.">
        <title>Genome Sequence of Idiomarina xiamenensis Type Strain 10-D-4.</title>
        <authorList>
            <person name="Lai Q."/>
            <person name="Wang L."/>
            <person name="Wang W."/>
            <person name="Shao Z."/>
        </authorList>
    </citation>
    <scope>NUCLEOTIDE SEQUENCE [LARGE SCALE GENOMIC DNA]</scope>
    <source>
        <strain evidence="4 5">10-D-4</strain>
    </source>
</reference>